<reference evidence="8" key="2">
    <citation type="submission" date="2020-05" db="UniProtKB">
        <authorList>
            <consortium name="EnsemblMetazoa"/>
        </authorList>
    </citation>
    <scope>IDENTIFICATION</scope>
    <source>
        <strain evidence="8">WRAIR2</strain>
    </source>
</reference>
<evidence type="ECO:0000256" key="5">
    <source>
        <dbReference type="SAM" id="MobiDB-lite"/>
    </source>
</evidence>
<proteinExistence type="predicted"/>
<dbReference type="InterPro" id="IPR002645">
    <property type="entry name" value="STAS_dom"/>
</dbReference>
<feature type="transmembrane region" description="Helical" evidence="6">
    <location>
        <begin position="160"/>
        <end position="181"/>
    </location>
</feature>
<feature type="transmembrane region" description="Helical" evidence="6">
    <location>
        <begin position="501"/>
        <end position="519"/>
    </location>
</feature>
<dbReference type="STRING" id="7168.A0A182MYK8"/>
<keyword evidence="9" id="KW-1185">Reference proteome</keyword>
<feature type="transmembrane region" description="Helical" evidence="6">
    <location>
        <begin position="289"/>
        <end position="308"/>
    </location>
</feature>
<dbReference type="InterPro" id="IPR001902">
    <property type="entry name" value="SLC26A/SulP_fam"/>
</dbReference>
<sequence>MSSSGQSISKMANNDSPEPATSSTFNLTIPRIAIRRTSSDTQLDKVQIKSASVYNIHGLSGSQHSLSVPPIHKDVVGYRGSNEFILTDDKQSTMDQIRSIGPWFRRKCKNVCRRKILYKRVPVLNWLPKYNMDDAVGDLVAGITVGLTVIPQALAYSSIAGLPAAYGLYGSFVGCFVYILLGSCKDVPMGPTAIASLLTFQACDGVWQRAVLLCFLSGLIELLMGLFGLGFLIDFVSGPVSSGFTSAVSLIILSSQVKDLLGIVAKGNTFIEQWSSIIDDIHNTQLGDALMGFICIVVLLLMRLLPRIKIGPPDACDQSTVQKIVNKSLWLIGTARNAIIVVVCGAIGAAFYENGKEPFRMIGDVPSGLPSVQAPPFSVPEIVDGNGTVIQEYESFGDMLQGLGSMLIVIPLIALLENIAICKAFADGKPVDATQELIAIGVSNIANSFVQGYPGTGALSRGAVNNASGVRTPFGGLYTGLLVILALLFFTPYFFYIPRAALAAIIIAAVIFMIEVRVVKPMWRSKKTDLIPGIATFVACLALPLEYGILVGIGLNILFILYHAARPKIHMDQAVTPCGVKYLMLTPDRCLIFPSVDYVRNLINKHGLKSQIPVVIDCTHIYGADFTAAQVIDTLIKDFKSRNQLLLFLNLKPSVGTVFEGADLEYRVFYDFEQLDKAIRECRRKSIPA</sequence>
<dbReference type="GO" id="GO:0016020">
    <property type="term" value="C:membrane"/>
    <property type="evidence" value="ECO:0007669"/>
    <property type="project" value="UniProtKB-SubCell"/>
</dbReference>
<feature type="transmembrane region" description="Helical" evidence="6">
    <location>
        <begin position="399"/>
        <end position="416"/>
    </location>
</feature>
<reference evidence="9" key="1">
    <citation type="submission" date="2013-03" db="EMBL/GenBank/DDBJ databases">
        <title>The Genome Sequence of Anopheles dirus WRAIR2.</title>
        <authorList>
            <consortium name="The Broad Institute Genomics Platform"/>
            <person name="Neafsey D.E."/>
            <person name="Walton C."/>
            <person name="Walker B."/>
            <person name="Young S.K."/>
            <person name="Zeng Q."/>
            <person name="Gargeya S."/>
            <person name="Fitzgerald M."/>
            <person name="Haas B."/>
            <person name="Abouelleil A."/>
            <person name="Allen A.W."/>
            <person name="Alvarado L."/>
            <person name="Arachchi H.M."/>
            <person name="Berlin A.M."/>
            <person name="Chapman S.B."/>
            <person name="Gainer-Dewar J."/>
            <person name="Goldberg J."/>
            <person name="Griggs A."/>
            <person name="Gujja S."/>
            <person name="Hansen M."/>
            <person name="Howarth C."/>
            <person name="Imamovic A."/>
            <person name="Ireland A."/>
            <person name="Larimer J."/>
            <person name="McCowan C."/>
            <person name="Murphy C."/>
            <person name="Pearson M."/>
            <person name="Poon T.W."/>
            <person name="Priest M."/>
            <person name="Roberts A."/>
            <person name="Saif S."/>
            <person name="Shea T."/>
            <person name="Sisk P."/>
            <person name="Sykes S."/>
            <person name="Wortman J."/>
            <person name="Nusbaum C."/>
            <person name="Birren B."/>
        </authorList>
    </citation>
    <scope>NUCLEOTIDE SEQUENCE [LARGE SCALE GENOMIC DNA]</scope>
    <source>
        <strain evidence="9">WRAIR2</strain>
    </source>
</reference>
<dbReference type="InterPro" id="IPR011547">
    <property type="entry name" value="SLC26A/SulP_dom"/>
</dbReference>
<feature type="transmembrane region" description="Helical" evidence="6">
    <location>
        <begin position="329"/>
        <end position="352"/>
    </location>
</feature>
<organism evidence="8 9">
    <name type="scientific">Anopheles dirus</name>
    <dbReference type="NCBI Taxonomy" id="7168"/>
    <lineage>
        <taxon>Eukaryota</taxon>
        <taxon>Metazoa</taxon>
        <taxon>Ecdysozoa</taxon>
        <taxon>Arthropoda</taxon>
        <taxon>Hexapoda</taxon>
        <taxon>Insecta</taxon>
        <taxon>Pterygota</taxon>
        <taxon>Neoptera</taxon>
        <taxon>Endopterygota</taxon>
        <taxon>Diptera</taxon>
        <taxon>Nematocera</taxon>
        <taxon>Culicoidea</taxon>
        <taxon>Culicidae</taxon>
        <taxon>Anophelinae</taxon>
        <taxon>Anopheles</taxon>
    </lineage>
</organism>
<protein>
    <recommendedName>
        <fullName evidence="7">STAS domain-containing protein</fullName>
    </recommendedName>
</protein>
<evidence type="ECO:0000256" key="2">
    <source>
        <dbReference type="ARBA" id="ARBA00022692"/>
    </source>
</evidence>
<dbReference type="CDD" id="cd07042">
    <property type="entry name" value="STAS_SulP_like_sulfate_transporter"/>
    <property type="match status" value="1"/>
</dbReference>
<evidence type="ECO:0000256" key="3">
    <source>
        <dbReference type="ARBA" id="ARBA00022989"/>
    </source>
</evidence>
<dbReference type="EnsemblMetazoa" id="ADIR000463-RA">
    <property type="protein sequence ID" value="ADIR000463-PA"/>
    <property type="gene ID" value="ADIR000463"/>
</dbReference>
<feature type="transmembrane region" description="Helical" evidence="6">
    <location>
        <begin position="210"/>
        <end position="233"/>
    </location>
</feature>
<evidence type="ECO:0000313" key="8">
    <source>
        <dbReference type="EnsemblMetazoa" id="ADIR000463-PA"/>
    </source>
</evidence>
<comment type="subcellular location">
    <subcellularLocation>
        <location evidence="1">Membrane</location>
        <topology evidence="1">Multi-pass membrane protein</topology>
    </subcellularLocation>
</comment>
<dbReference type="AlphaFoldDB" id="A0A182MYK8"/>
<evidence type="ECO:0000256" key="1">
    <source>
        <dbReference type="ARBA" id="ARBA00004141"/>
    </source>
</evidence>
<dbReference type="Pfam" id="PF00916">
    <property type="entry name" value="Sulfate_transp"/>
    <property type="match status" value="1"/>
</dbReference>
<feature type="region of interest" description="Disordered" evidence="5">
    <location>
        <begin position="1"/>
        <end position="23"/>
    </location>
</feature>
<keyword evidence="3 6" id="KW-1133">Transmembrane helix</keyword>
<feature type="transmembrane region" description="Helical" evidence="6">
    <location>
        <begin position="475"/>
        <end position="495"/>
    </location>
</feature>
<dbReference type="FunFam" id="3.30.750.24:FF:000028">
    <property type="entry name" value="Sulfate transporter, putative"/>
    <property type="match status" value="1"/>
</dbReference>
<dbReference type="PANTHER" id="PTHR11814">
    <property type="entry name" value="SULFATE TRANSPORTER"/>
    <property type="match status" value="1"/>
</dbReference>
<dbReference type="InterPro" id="IPR036513">
    <property type="entry name" value="STAS_dom_sf"/>
</dbReference>
<keyword evidence="2 6" id="KW-0812">Transmembrane</keyword>
<accession>A0A182MYK8</accession>
<dbReference type="VEuPathDB" id="VectorBase:ADIR000463"/>
<dbReference type="Proteomes" id="UP000075884">
    <property type="component" value="Unassembled WGS sequence"/>
</dbReference>
<feature type="transmembrane region" description="Helical" evidence="6">
    <location>
        <begin position="531"/>
        <end position="562"/>
    </location>
</feature>
<evidence type="ECO:0000256" key="6">
    <source>
        <dbReference type="SAM" id="Phobius"/>
    </source>
</evidence>
<feature type="domain" description="STAS" evidence="7">
    <location>
        <begin position="614"/>
        <end position="682"/>
    </location>
</feature>
<dbReference type="SUPFAM" id="SSF52091">
    <property type="entry name" value="SpoIIaa-like"/>
    <property type="match status" value="1"/>
</dbReference>
<evidence type="ECO:0000313" key="9">
    <source>
        <dbReference type="Proteomes" id="UP000075884"/>
    </source>
</evidence>
<dbReference type="PROSITE" id="PS50801">
    <property type="entry name" value="STAS"/>
    <property type="match status" value="1"/>
</dbReference>
<evidence type="ECO:0000256" key="4">
    <source>
        <dbReference type="ARBA" id="ARBA00023136"/>
    </source>
</evidence>
<dbReference type="GO" id="GO:0055085">
    <property type="term" value="P:transmembrane transport"/>
    <property type="evidence" value="ECO:0007669"/>
    <property type="project" value="InterPro"/>
</dbReference>
<name>A0A182MYK8_9DIPT</name>
<evidence type="ECO:0000259" key="7">
    <source>
        <dbReference type="PROSITE" id="PS50801"/>
    </source>
</evidence>
<feature type="transmembrane region" description="Helical" evidence="6">
    <location>
        <begin position="135"/>
        <end position="154"/>
    </location>
</feature>
<keyword evidence="4 6" id="KW-0472">Membrane</keyword>
<dbReference type="Pfam" id="PF01740">
    <property type="entry name" value="STAS"/>
    <property type="match status" value="1"/>
</dbReference>
<dbReference type="Gene3D" id="3.30.750.24">
    <property type="entry name" value="STAS domain"/>
    <property type="match status" value="1"/>
</dbReference>